<dbReference type="Pfam" id="PF17111">
    <property type="entry name" value="PigL_N"/>
    <property type="match status" value="2"/>
</dbReference>
<evidence type="ECO:0000259" key="2">
    <source>
        <dbReference type="Pfam" id="PF17111"/>
    </source>
</evidence>
<organism evidence="3 4">
    <name type="scientific">Oidiodendron maius (strain Zn)</name>
    <dbReference type="NCBI Taxonomy" id="913774"/>
    <lineage>
        <taxon>Eukaryota</taxon>
        <taxon>Fungi</taxon>
        <taxon>Dikarya</taxon>
        <taxon>Ascomycota</taxon>
        <taxon>Pezizomycotina</taxon>
        <taxon>Leotiomycetes</taxon>
        <taxon>Leotiomycetes incertae sedis</taxon>
        <taxon>Myxotrichaceae</taxon>
        <taxon>Oidiodendron</taxon>
    </lineage>
</organism>
<dbReference type="InterPro" id="IPR031348">
    <property type="entry name" value="PigL_N"/>
</dbReference>
<name>A0A0C3C6C2_OIDMZ</name>
<feature type="domain" description="Azaphilone pigments biosynthesis cluster protein L N-terminal" evidence="2">
    <location>
        <begin position="2"/>
        <end position="209"/>
    </location>
</feature>
<keyword evidence="4" id="KW-1185">Reference proteome</keyword>
<feature type="region of interest" description="Disordered" evidence="1">
    <location>
        <begin position="376"/>
        <end position="397"/>
    </location>
</feature>
<dbReference type="OrthoDB" id="3546600at2759"/>
<accession>A0A0C3C6C2</accession>
<dbReference type="AlphaFoldDB" id="A0A0C3C6C2"/>
<proteinExistence type="predicted"/>
<dbReference type="HOGENOM" id="CLU_032923_1_0_1"/>
<evidence type="ECO:0000256" key="1">
    <source>
        <dbReference type="SAM" id="MobiDB-lite"/>
    </source>
</evidence>
<dbReference type="Proteomes" id="UP000054321">
    <property type="component" value="Unassembled WGS sequence"/>
</dbReference>
<reference evidence="4" key="2">
    <citation type="submission" date="2015-01" db="EMBL/GenBank/DDBJ databases">
        <title>Evolutionary Origins and Diversification of the Mycorrhizal Mutualists.</title>
        <authorList>
            <consortium name="DOE Joint Genome Institute"/>
            <consortium name="Mycorrhizal Genomics Consortium"/>
            <person name="Kohler A."/>
            <person name="Kuo A."/>
            <person name="Nagy L.G."/>
            <person name="Floudas D."/>
            <person name="Copeland A."/>
            <person name="Barry K.W."/>
            <person name="Cichocki N."/>
            <person name="Veneault-Fourrey C."/>
            <person name="LaButti K."/>
            <person name="Lindquist E.A."/>
            <person name="Lipzen A."/>
            <person name="Lundell T."/>
            <person name="Morin E."/>
            <person name="Murat C."/>
            <person name="Riley R."/>
            <person name="Ohm R."/>
            <person name="Sun H."/>
            <person name="Tunlid A."/>
            <person name="Henrissat B."/>
            <person name="Grigoriev I.V."/>
            <person name="Hibbett D.S."/>
            <person name="Martin F."/>
        </authorList>
    </citation>
    <scope>NUCLEOTIDE SEQUENCE [LARGE SCALE GENOMIC DNA]</scope>
    <source>
        <strain evidence="4">Zn</strain>
    </source>
</reference>
<dbReference type="EMBL" id="KN832890">
    <property type="protein sequence ID" value="KIM94438.1"/>
    <property type="molecule type" value="Genomic_DNA"/>
</dbReference>
<dbReference type="InParanoid" id="A0A0C3C6C2"/>
<protein>
    <recommendedName>
        <fullName evidence="2">Azaphilone pigments biosynthesis cluster protein L N-terminal domain-containing protein</fullName>
    </recommendedName>
</protein>
<feature type="domain" description="Azaphilone pigments biosynthesis cluster protein L N-terminal" evidence="2">
    <location>
        <begin position="255"/>
        <end position="316"/>
    </location>
</feature>
<gene>
    <name evidence="3" type="ORF">OIDMADRAFT_207626</name>
</gene>
<sequence length="413" mass="45671">MTDPVSAASGILTLVVFAFQSSKILYETISSFQSSQRTVRELKEGLVALNEALESLQQTVATTDVDFSSLELPLRRCGKACEDFTKVIEQCSKHSGGSRTSFRDWAKLRYMGDDITGFKNMLESYKSTIIIALGDANVRTSAITSNFLKEFKDIIANTTSDLNEHLQAIDTKLQALSLQGPTISDEDVTEQRRIQEEKQSAEQCLSICAAVSAHIEQFQSSNVFENIASPPDSYRATLNPPKNPDSAQLFTIGSLKACRETMDSSTTWLRKHLQDLDSKLAALRGPPKQISTVQAAEQERIREEIESVKQCLTICANASELAQQERVNIFEDVSMADDGHQVIVSTLGDLILARRVTAGARSMQLMGQMSDDSLQQLSQNFGQSSEEKRAKLDAGSEFTERYGEGWKLNPRSS</sequence>
<reference evidence="3 4" key="1">
    <citation type="submission" date="2014-04" db="EMBL/GenBank/DDBJ databases">
        <authorList>
            <consortium name="DOE Joint Genome Institute"/>
            <person name="Kuo A."/>
            <person name="Martino E."/>
            <person name="Perotto S."/>
            <person name="Kohler A."/>
            <person name="Nagy L.G."/>
            <person name="Floudas D."/>
            <person name="Copeland A."/>
            <person name="Barry K.W."/>
            <person name="Cichocki N."/>
            <person name="Veneault-Fourrey C."/>
            <person name="LaButti K."/>
            <person name="Lindquist E.A."/>
            <person name="Lipzen A."/>
            <person name="Lundell T."/>
            <person name="Morin E."/>
            <person name="Murat C."/>
            <person name="Sun H."/>
            <person name="Tunlid A."/>
            <person name="Henrissat B."/>
            <person name="Grigoriev I.V."/>
            <person name="Hibbett D.S."/>
            <person name="Martin F."/>
            <person name="Nordberg H.P."/>
            <person name="Cantor M.N."/>
            <person name="Hua S.X."/>
        </authorList>
    </citation>
    <scope>NUCLEOTIDE SEQUENCE [LARGE SCALE GENOMIC DNA]</scope>
    <source>
        <strain evidence="3 4">Zn</strain>
    </source>
</reference>
<evidence type="ECO:0000313" key="3">
    <source>
        <dbReference type="EMBL" id="KIM94438.1"/>
    </source>
</evidence>
<feature type="compositionally biased region" description="Basic and acidic residues" evidence="1">
    <location>
        <begin position="385"/>
        <end position="397"/>
    </location>
</feature>
<evidence type="ECO:0000313" key="4">
    <source>
        <dbReference type="Proteomes" id="UP000054321"/>
    </source>
</evidence>
<dbReference type="STRING" id="913774.A0A0C3C6C2"/>